<dbReference type="GeneID" id="93165433"/>
<dbReference type="InterPro" id="IPR036890">
    <property type="entry name" value="HATPase_C_sf"/>
</dbReference>
<dbReference type="PANTHER" id="PTHR40448">
    <property type="entry name" value="TWO-COMPONENT SENSOR HISTIDINE KINASE"/>
    <property type="match status" value="1"/>
</dbReference>
<dbReference type="EMBL" id="ADLK01000078">
    <property type="protein sequence ID" value="KMW08817.1"/>
    <property type="molecule type" value="Genomic_DNA"/>
</dbReference>
<feature type="transmembrane region" description="Helical" evidence="1">
    <location>
        <begin position="95"/>
        <end position="114"/>
    </location>
</feature>
<dbReference type="CDD" id="cd16935">
    <property type="entry name" value="HATPase_AgrC-ComD-like"/>
    <property type="match status" value="1"/>
</dbReference>
<protein>
    <recommendedName>
        <fullName evidence="2">Sensor histidine kinase NatK-like C-terminal domain-containing protein</fullName>
    </recommendedName>
</protein>
<dbReference type="InterPro" id="IPR032834">
    <property type="entry name" value="NatK-like_C"/>
</dbReference>
<comment type="caution">
    <text evidence="3">The sequence shown here is derived from an EMBL/GenBank/DDBJ whole genome shotgun (WGS) entry which is preliminary data.</text>
</comment>
<feature type="transmembrane region" description="Helical" evidence="1">
    <location>
        <begin position="172"/>
        <end position="193"/>
    </location>
</feature>
<dbReference type="SUPFAM" id="SSF55874">
    <property type="entry name" value="ATPase domain of HSP90 chaperone/DNA topoisomerase II/histidine kinase"/>
    <property type="match status" value="1"/>
</dbReference>
<keyword evidence="1" id="KW-1133">Transmembrane helix</keyword>
<gene>
    <name evidence="3" type="ORF">HMPREF9470_00714</name>
</gene>
<accession>A0A0J9B8T6</accession>
<sequence length="457" mass="53612">MTNTLMTLLFPFLDFIPFGLPRYWLHRERLRIPFRYVVVMFLVISSVNSAAFYYINLGGYETAAKYTTLMRYGFMLLNLFLSFALIRETFSRNMFSYLLLLSWSFFVFGNANFIESRFFWDFSDRHPYLVYNVCRIILLMATYPFMLHFLNNTVTAALRIRDDGIWRYMWKIPLFSTLFGLLYCTVTDVYAFASWQFLVSRYLMLFGTCYVSYVVLKVLEISDQRTVLESALKYADRSLMAQKKQFDSLAAHMEEMKKARHDLRQHLAVVQSYISRDDRDGLREYIEIYKTELPPDITEVYCRNQVINALVCYYAALARKDRIQFDAQVSYPDNCPVSDTEATVILGNMLENAVEACQRESGTRKIIRLRIRQRKESSLLFLTDNTCTVPVRFTEDMKVPLSSKRKGAGIGIMSIREIADRYDGDVRFEQKEGMFYASVSLQFRYEDSSISGCHSWE</sequence>
<organism evidence="3 4">
    <name type="scientific">[Clostridium] citroniae WAL-19142</name>
    <dbReference type="NCBI Taxonomy" id="742734"/>
    <lineage>
        <taxon>Bacteria</taxon>
        <taxon>Bacillati</taxon>
        <taxon>Bacillota</taxon>
        <taxon>Clostridia</taxon>
        <taxon>Lachnospirales</taxon>
        <taxon>Lachnospiraceae</taxon>
        <taxon>Enterocloster</taxon>
    </lineage>
</organism>
<dbReference type="OrthoDB" id="9156435at2"/>
<dbReference type="GO" id="GO:0042802">
    <property type="term" value="F:identical protein binding"/>
    <property type="evidence" value="ECO:0007669"/>
    <property type="project" value="TreeGrafter"/>
</dbReference>
<dbReference type="RefSeq" id="WP_048929185.1">
    <property type="nucleotide sequence ID" value="NZ_KQ235875.1"/>
</dbReference>
<dbReference type="PATRIC" id="fig|742734.4.peg.761"/>
<evidence type="ECO:0000313" key="3">
    <source>
        <dbReference type="EMBL" id="KMW08817.1"/>
    </source>
</evidence>
<feature type="transmembrane region" description="Helical" evidence="1">
    <location>
        <begin position="37"/>
        <end position="57"/>
    </location>
</feature>
<feature type="transmembrane region" description="Helical" evidence="1">
    <location>
        <begin position="69"/>
        <end position="86"/>
    </location>
</feature>
<name>A0A0J9B8T6_9FIRM</name>
<reference evidence="3 4" key="1">
    <citation type="submission" date="2011-04" db="EMBL/GenBank/DDBJ databases">
        <title>The Genome Sequence of Clostridium citroniae WAL-19142.</title>
        <authorList>
            <consortium name="The Broad Institute Genome Sequencing Platform"/>
            <person name="Earl A."/>
            <person name="Ward D."/>
            <person name="Feldgarden M."/>
            <person name="Gevers D."/>
            <person name="Warren Y.A."/>
            <person name="Tyrrell K.L."/>
            <person name="Citron D.M."/>
            <person name="Goldstein E.J."/>
            <person name="Daigneault M."/>
            <person name="Allen-Vercoe E."/>
            <person name="Young S.K."/>
            <person name="Zeng Q."/>
            <person name="Gargeya S."/>
            <person name="Fitzgerald M."/>
            <person name="Haas B."/>
            <person name="Abouelleil A."/>
            <person name="Alvarado L."/>
            <person name="Arachchi H.M."/>
            <person name="Berlin A."/>
            <person name="Brown A."/>
            <person name="Chapman S.B."/>
            <person name="Chen Z."/>
            <person name="Dunbar C."/>
            <person name="Freedman E."/>
            <person name="Gearin G."/>
            <person name="Gellesch M."/>
            <person name="Goldberg J."/>
            <person name="Griggs A."/>
            <person name="Gujja S."/>
            <person name="Heilman E.R."/>
            <person name="Heiman D."/>
            <person name="Howarth C."/>
            <person name="Larson L."/>
            <person name="Lui A."/>
            <person name="MacDonald P.J."/>
            <person name="Mehta T."/>
            <person name="Montmayeur A."/>
            <person name="Murphy C."/>
            <person name="Neiman D."/>
            <person name="Pearson M."/>
            <person name="Priest M."/>
            <person name="Roberts A."/>
            <person name="Saif S."/>
            <person name="Shea T."/>
            <person name="Shenoy N."/>
            <person name="Sisk P."/>
            <person name="Stolte C."/>
            <person name="Sykes S."/>
            <person name="White J."/>
            <person name="Yandava C."/>
            <person name="Wortman J."/>
            <person name="Nusbaum C."/>
            <person name="Birren B."/>
        </authorList>
    </citation>
    <scope>NUCLEOTIDE SEQUENCE [LARGE SCALE GENOMIC DNA]</scope>
    <source>
        <strain evidence="3 4">WAL-19142</strain>
    </source>
</reference>
<evidence type="ECO:0000256" key="1">
    <source>
        <dbReference type="SAM" id="Phobius"/>
    </source>
</evidence>
<feature type="domain" description="Sensor histidine kinase NatK-like C-terminal" evidence="2">
    <location>
        <begin position="343"/>
        <end position="441"/>
    </location>
</feature>
<dbReference type="Pfam" id="PF14501">
    <property type="entry name" value="HATPase_c_5"/>
    <property type="match status" value="1"/>
</dbReference>
<dbReference type="Proteomes" id="UP000037392">
    <property type="component" value="Unassembled WGS sequence"/>
</dbReference>
<dbReference type="Gene3D" id="3.30.565.10">
    <property type="entry name" value="Histidine kinase-like ATPase, C-terminal domain"/>
    <property type="match status" value="1"/>
</dbReference>
<evidence type="ECO:0000313" key="4">
    <source>
        <dbReference type="Proteomes" id="UP000037392"/>
    </source>
</evidence>
<feature type="transmembrane region" description="Helical" evidence="1">
    <location>
        <begin position="129"/>
        <end position="151"/>
    </location>
</feature>
<keyword evidence="1" id="KW-0812">Transmembrane</keyword>
<dbReference type="AlphaFoldDB" id="A0A0J9B8T6"/>
<proteinExistence type="predicted"/>
<dbReference type="PANTHER" id="PTHR40448:SF1">
    <property type="entry name" value="TWO-COMPONENT SENSOR HISTIDINE KINASE"/>
    <property type="match status" value="1"/>
</dbReference>
<keyword evidence="1" id="KW-0472">Membrane</keyword>
<evidence type="ECO:0000259" key="2">
    <source>
        <dbReference type="Pfam" id="PF14501"/>
    </source>
</evidence>